<organism evidence="7 8">
    <name type="scientific">Nitrospira defluvii</name>
    <dbReference type="NCBI Taxonomy" id="330214"/>
    <lineage>
        <taxon>Bacteria</taxon>
        <taxon>Pseudomonadati</taxon>
        <taxon>Nitrospirota</taxon>
        <taxon>Nitrospiria</taxon>
        <taxon>Nitrospirales</taxon>
        <taxon>Nitrospiraceae</taxon>
        <taxon>Nitrospira</taxon>
    </lineage>
</organism>
<comment type="similarity">
    <text evidence="1">Belongs to the sigma-70 factor family. ECF subfamily.</text>
</comment>
<dbReference type="Pfam" id="PF04542">
    <property type="entry name" value="Sigma70_r2"/>
    <property type="match status" value="1"/>
</dbReference>
<dbReference type="SUPFAM" id="SSF88659">
    <property type="entry name" value="Sigma3 and sigma4 domains of RNA polymerase sigma factors"/>
    <property type="match status" value="1"/>
</dbReference>
<dbReference type="Gene3D" id="1.10.10.10">
    <property type="entry name" value="Winged helix-like DNA-binding domain superfamily/Winged helix DNA-binding domain"/>
    <property type="match status" value="1"/>
</dbReference>
<keyword evidence="3" id="KW-0731">Sigma factor</keyword>
<evidence type="ECO:0000259" key="5">
    <source>
        <dbReference type="Pfam" id="PF04542"/>
    </source>
</evidence>
<proteinExistence type="inferred from homology"/>
<dbReference type="CDD" id="cd06171">
    <property type="entry name" value="Sigma70_r4"/>
    <property type="match status" value="1"/>
</dbReference>
<evidence type="ECO:0000256" key="3">
    <source>
        <dbReference type="ARBA" id="ARBA00023082"/>
    </source>
</evidence>
<evidence type="ECO:0000256" key="2">
    <source>
        <dbReference type="ARBA" id="ARBA00023015"/>
    </source>
</evidence>
<accession>A0ABM8RHE7</accession>
<dbReference type="InterPro" id="IPR014284">
    <property type="entry name" value="RNA_pol_sigma-70_dom"/>
</dbReference>
<evidence type="ECO:0000256" key="1">
    <source>
        <dbReference type="ARBA" id="ARBA00010641"/>
    </source>
</evidence>
<reference evidence="7 8" key="1">
    <citation type="submission" date="2021-02" db="EMBL/GenBank/DDBJ databases">
        <authorList>
            <person name="Han P."/>
        </authorList>
    </citation>
    <scope>NUCLEOTIDE SEQUENCE [LARGE SCALE GENOMIC DNA]</scope>
    <source>
        <strain evidence="7">Candidatus Nitrospira sp. ZN2</strain>
    </source>
</reference>
<evidence type="ECO:0000313" key="7">
    <source>
        <dbReference type="EMBL" id="CAE6752826.1"/>
    </source>
</evidence>
<name>A0ABM8RHE7_9BACT</name>
<dbReference type="InterPro" id="IPR013325">
    <property type="entry name" value="RNA_pol_sigma_r2"/>
</dbReference>
<keyword evidence="8" id="KW-1185">Reference proteome</keyword>
<evidence type="ECO:0000259" key="6">
    <source>
        <dbReference type="Pfam" id="PF08281"/>
    </source>
</evidence>
<sequence length="173" mass="19664">MSASPSIDLERLFHEHQRDLLAMLRRMVGCQETAADLAQEAYIRLADVPTSHIIVSPRAFLFRTATNLALDHFRKQKFRGQRQTSLEEAEQVPTESRPVDAQAYDKQLVATLEKALSTLPDRTRTVFAMRRVYGYSYQEIATQLGMSERAVEKHLVRAMICCQDALPSEDLPA</sequence>
<dbReference type="Gene3D" id="1.10.1740.10">
    <property type="match status" value="1"/>
</dbReference>
<dbReference type="InterPro" id="IPR039425">
    <property type="entry name" value="RNA_pol_sigma-70-like"/>
</dbReference>
<evidence type="ECO:0000313" key="8">
    <source>
        <dbReference type="Proteomes" id="UP000675880"/>
    </source>
</evidence>
<dbReference type="Proteomes" id="UP000675880">
    <property type="component" value="Unassembled WGS sequence"/>
</dbReference>
<feature type="domain" description="RNA polymerase sigma-70 region 2" evidence="5">
    <location>
        <begin position="12"/>
        <end position="77"/>
    </location>
</feature>
<dbReference type="NCBIfam" id="TIGR02937">
    <property type="entry name" value="sigma70-ECF"/>
    <property type="match status" value="1"/>
</dbReference>
<keyword evidence="4" id="KW-0804">Transcription</keyword>
<evidence type="ECO:0000256" key="4">
    <source>
        <dbReference type="ARBA" id="ARBA00023163"/>
    </source>
</evidence>
<dbReference type="InterPro" id="IPR013324">
    <property type="entry name" value="RNA_pol_sigma_r3/r4-like"/>
</dbReference>
<feature type="domain" description="RNA polymerase sigma factor 70 region 4 type 2" evidence="6">
    <location>
        <begin position="112"/>
        <end position="162"/>
    </location>
</feature>
<dbReference type="InterPro" id="IPR007627">
    <property type="entry name" value="RNA_pol_sigma70_r2"/>
</dbReference>
<dbReference type="PANTHER" id="PTHR43133">
    <property type="entry name" value="RNA POLYMERASE ECF-TYPE SIGMA FACTO"/>
    <property type="match status" value="1"/>
</dbReference>
<keyword evidence="2" id="KW-0805">Transcription regulation</keyword>
<dbReference type="PANTHER" id="PTHR43133:SF63">
    <property type="entry name" value="RNA POLYMERASE SIGMA FACTOR FECI-RELATED"/>
    <property type="match status" value="1"/>
</dbReference>
<protein>
    <submittedName>
        <fullName evidence="7">RNA polymerase subunit sigma-24</fullName>
    </submittedName>
</protein>
<dbReference type="SUPFAM" id="SSF88946">
    <property type="entry name" value="Sigma2 domain of RNA polymerase sigma factors"/>
    <property type="match status" value="1"/>
</dbReference>
<dbReference type="Pfam" id="PF08281">
    <property type="entry name" value="Sigma70_r4_2"/>
    <property type="match status" value="1"/>
</dbReference>
<dbReference type="InterPro" id="IPR036388">
    <property type="entry name" value="WH-like_DNA-bd_sf"/>
</dbReference>
<gene>
    <name evidence="7" type="ORF">NSPZN2_30256</name>
</gene>
<dbReference type="RefSeq" id="WP_213042445.1">
    <property type="nucleotide sequence ID" value="NZ_CAJNBJ010000016.1"/>
</dbReference>
<dbReference type="InterPro" id="IPR013249">
    <property type="entry name" value="RNA_pol_sigma70_r4_t2"/>
</dbReference>
<dbReference type="EMBL" id="CAJNBJ010000016">
    <property type="protein sequence ID" value="CAE6752826.1"/>
    <property type="molecule type" value="Genomic_DNA"/>
</dbReference>
<comment type="caution">
    <text evidence="7">The sequence shown here is derived from an EMBL/GenBank/DDBJ whole genome shotgun (WGS) entry which is preliminary data.</text>
</comment>